<dbReference type="Pfam" id="PF16201">
    <property type="entry name" value="NopRA1"/>
    <property type="match status" value="1"/>
</dbReference>
<protein>
    <recommendedName>
        <fullName evidence="1">URB1 C-terminal domain-containing protein</fullName>
    </recommendedName>
</protein>
<evidence type="ECO:0000313" key="2">
    <source>
        <dbReference type="EMBL" id="MED6212919.1"/>
    </source>
</evidence>
<accession>A0ABU6YSF9</accession>
<dbReference type="PANTHER" id="PTHR13500">
    <property type="entry name" value="NUCLEOLAR PRERIBOSOMAL-ASSOCIATED PROTEIN 1"/>
    <property type="match status" value="1"/>
</dbReference>
<gene>
    <name evidence="2" type="ORF">PIB30_088096</name>
</gene>
<dbReference type="PANTHER" id="PTHR13500:SF0">
    <property type="entry name" value="NUCLEOLAR PRE-RIBOSOMAL-ASSOCIATED PROTEIN 1"/>
    <property type="match status" value="1"/>
</dbReference>
<feature type="domain" description="URB1 C-terminal" evidence="1">
    <location>
        <begin position="141"/>
        <end position="233"/>
    </location>
</feature>
<name>A0ABU6YSF9_9FABA</name>
<dbReference type="InterPro" id="IPR032436">
    <property type="entry name" value="URB1_C"/>
</dbReference>
<dbReference type="InterPro" id="IPR039844">
    <property type="entry name" value="URB1"/>
</dbReference>
<organism evidence="2 3">
    <name type="scientific">Stylosanthes scabra</name>
    <dbReference type="NCBI Taxonomy" id="79078"/>
    <lineage>
        <taxon>Eukaryota</taxon>
        <taxon>Viridiplantae</taxon>
        <taxon>Streptophyta</taxon>
        <taxon>Embryophyta</taxon>
        <taxon>Tracheophyta</taxon>
        <taxon>Spermatophyta</taxon>
        <taxon>Magnoliopsida</taxon>
        <taxon>eudicotyledons</taxon>
        <taxon>Gunneridae</taxon>
        <taxon>Pentapetalae</taxon>
        <taxon>rosids</taxon>
        <taxon>fabids</taxon>
        <taxon>Fabales</taxon>
        <taxon>Fabaceae</taxon>
        <taxon>Papilionoideae</taxon>
        <taxon>50 kb inversion clade</taxon>
        <taxon>dalbergioids sensu lato</taxon>
        <taxon>Dalbergieae</taxon>
        <taxon>Pterocarpus clade</taxon>
        <taxon>Stylosanthes</taxon>
    </lineage>
</organism>
<dbReference type="EMBL" id="JASCZI010243238">
    <property type="protein sequence ID" value="MED6212919.1"/>
    <property type="molecule type" value="Genomic_DNA"/>
</dbReference>
<dbReference type="Proteomes" id="UP001341840">
    <property type="component" value="Unassembled WGS sequence"/>
</dbReference>
<feature type="non-terminal residue" evidence="2">
    <location>
        <position position="254"/>
    </location>
</feature>
<evidence type="ECO:0000313" key="3">
    <source>
        <dbReference type="Proteomes" id="UP001341840"/>
    </source>
</evidence>
<evidence type="ECO:0000259" key="1">
    <source>
        <dbReference type="Pfam" id="PF16201"/>
    </source>
</evidence>
<comment type="caution">
    <text evidence="2">The sequence shown here is derived from an EMBL/GenBank/DDBJ whole genome shotgun (WGS) entry which is preliminary data.</text>
</comment>
<keyword evidence="3" id="KW-1185">Reference proteome</keyword>
<reference evidence="2 3" key="1">
    <citation type="journal article" date="2023" name="Plants (Basel)">
        <title>Bridging the Gap: Combining Genomics and Transcriptomics Approaches to Understand Stylosanthes scabra, an Orphan Legume from the Brazilian Caatinga.</title>
        <authorList>
            <person name="Ferreira-Neto J.R.C."/>
            <person name="da Silva M.D."/>
            <person name="Binneck E."/>
            <person name="de Melo N.F."/>
            <person name="da Silva R.H."/>
            <person name="de Melo A.L.T.M."/>
            <person name="Pandolfi V."/>
            <person name="Bustamante F.O."/>
            <person name="Brasileiro-Vidal A.C."/>
            <person name="Benko-Iseppon A.M."/>
        </authorList>
    </citation>
    <scope>NUCLEOTIDE SEQUENCE [LARGE SCALE GENOMIC DNA]</scope>
    <source>
        <tissue evidence="2">Leaves</tissue>
    </source>
</reference>
<proteinExistence type="predicted"/>
<sequence length="254" mass="28701">MGHSLEQCASSKIKFDSEATEECSGSQTRDNIPIDPDICISTVLSFPYDRSVSDLLPTGNKIEPDTFGKQIHSSLVDVGLRYDPRFILRFSIHCLSKSHIEPVEFAGSGLLAIAFVGMSSSELGIRKSAYCTLDKFKSALEVIPLFDNFFWSSSINFKAERCWMLRLLYAGLNSDDDGVIYIKHSILESLMSFYVSTLLDVESKDLIIEVIKKSVKFHKIARHLVKHCSLLSWFSSIISVNRERLSGEEKRRFL</sequence>